<dbReference type="EMBL" id="JANAVZ010000004">
    <property type="protein sequence ID" value="MCT4333106.1"/>
    <property type="molecule type" value="Genomic_DNA"/>
</dbReference>
<evidence type="ECO:0000313" key="4">
    <source>
        <dbReference type="Proteomes" id="UP001320702"/>
    </source>
</evidence>
<protein>
    <submittedName>
        <fullName evidence="3">Uncharacterized protein</fullName>
    </submittedName>
</protein>
<dbReference type="Proteomes" id="UP001320702">
    <property type="component" value="Unassembled WGS sequence"/>
</dbReference>
<proteinExistence type="predicted"/>
<evidence type="ECO:0000256" key="1">
    <source>
        <dbReference type="SAM" id="MobiDB-lite"/>
    </source>
</evidence>
<name>A0ABT2K9A1_9RHOB</name>
<feature type="chain" id="PRO_5047018718" evidence="2">
    <location>
        <begin position="24"/>
        <end position="159"/>
    </location>
</feature>
<organism evidence="3 4">
    <name type="scientific">Paracoccus maritimus</name>
    <dbReference type="NCBI Taxonomy" id="2933292"/>
    <lineage>
        <taxon>Bacteria</taxon>
        <taxon>Pseudomonadati</taxon>
        <taxon>Pseudomonadota</taxon>
        <taxon>Alphaproteobacteria</taxon>
        <taxon>Rhodobacterales</taxon>
        <taxon>Paracoccaceae</taxon>
        <taxon>Paracoccus</taxon>
    </lineage>
</organism>
<sequence length="159" mass="16702">MHALSRTAIGMLICAFWATCAAADAPLIVLDRSRLPFDLGPGHPANNPAKASNSPNAPWNSAGNTANSTSTWQNRPTNPANEKRLIITSDGSVLGYYATNAGGVLNLFDVNGRRVAYRPAKGTRSLFTTDGQWCGTVDAGTGQGFVLAVTSSCARRFGS</sequence>
<evidence type="ECO:0000256" key="2">
    <source>
        <dbReference type="SAM" id="SignalP"/>
    </source>
</evidence>
<dbReference type="RefSeq" id="WP_260276986.1">
    <property type="nucleotide sequence ID" value="NZ_JANAVZ010000004.1"/>
</dbReference>
<feature type="compositionally biased region" description="Low complexity" evidence="1">
    <location>
        <begin position="44"/>
        <end position="62"/>
    </location>
</feature>
<evidence type="ECO:0000313" key="3">
    <source>
        <dbReference type="EMBL" id="MCT4333106.1"/>
    </source>
</evidence>
<reference evidence="3 4" key="1">
    <citation type="submission" date="2022-04" db="EMBL/GenBank/DDBJ databases">
        <title>Paracoccus sp. YLB-12 draft genome sequence.</title>
        <authorList>
            <person name="Yu L."/>
        </authorList>
    </citation>
    <scope>NUCLEOTIDE SEQUENCE [LARGE SCALE GENOMIC DNA]</scope>
    <source>
        <strain evidence="3 4">YLB-12</strain>
    </source>
</reference>
<feature type="signal peptide" evidence="2">
    <location>
        <begin position="1"/>
        <end position="23"/>
    </location>
</feature>
<feature type="compositionally biased region" description="Polar residues" evidence="1">
    <location>
        <begin position="63"/>
        <end position="78"/>
    </location>
</feature>
<keyword evidence="4" id="KW-1185">Reference proteome</keyword>
<accession>A0ABT2K9A1</accession>
<feature type="region of interest" description="Disordered" evidence="1">
    <location>
        <begin position="41"/>
        <end position="78"/>
    </location>
</feature>
<keyword evidence="2" id="KW-0732">Signal</keyword>
<gene>
    <name evidence="3" type="ORF">MU516_09505</name>
</gene>
<comment type="caution">
    <text evidence="3">The sequence shown here is derived from an EMBL/GenBank/DDBJ whole genome shotgun (WGS) entry which is preliminary data.</text>
</comment>